<keyword evidence="3" id="KW-1185">Reference proteome</keyword>
<gene>
    <name evidence="2" type="ORF">EAG_09904</name>
</gene>
<keyword evidence="1" id="KW-0732">Signal</keyword>
<dbReference type="KEGG" id="cfo:105248920"/>
<dbReference type="AlphaFoldDB" id="E2A6C9"/>
<protein>
    <submittedName>
        <fullName evidence="2">Protein G12</fullName>
    </submittedName>
</protein>
<feature type="chain" id="PRO_5003156460" evidence="1">
    <location>
        <begin position="17"/>
        <end position="227"/>
    </location>
</feature>
<evidence type="ECO:0000256" key="1">
    <source>
        <dbReference type="SAM" id="SignalP"/>
    </source>
</evidence>
<dbReference type="OrthoDB" id="7882129at2759"/>
<dbReference type="OMA" id="AEHMITD"/>
<name>E2A6C9_CAMFO</name>
<reference evidence="2 3" key="1">
    <citation type="journal article" date="2010" name="Science">
        <title>Genomic comparison of the ants Camponotus floridanus and Harpegnathos saltator.</title>
        <authorList>
            <person name="Bonasio R."/>
            <person name="Zhang G."/>
            <person name="Ye C."/>
            <person name="Mutti N.S."/>
            <person name="Fang X."/>
            <person name="Qin N."/>
            <person name="Donahue G."/>
            <person name="Yang P."/>
            <person name="Li Q."/>
            <person name="Li C."/>
            <person name="Zhang P."/>
            <person name="Huang Z."/>
            <person name="Berger S.L."/>
            <person name="Reinberg D."/>
            <person name="Wang J."/>
            <person name="Liebig J."/>
        </authorList>
    </citation>
    <scope>NUCLEOTIDE SEQUENCE [LARGE SCALE GENOMIC DNA]</scope>
    <source>
        <strain evidence="3">C129</strain>
    </source>
</reference>
<dbReference type="Proteomes" id="UP000000311">
    <property type="component" value="Unassembled WGS sequence"/>
</dbReference>
<sequence>MKFALALLALVATVSAGKIELPNFGRGQLHNDIQDFIDLIDTDKVINIFLQYVAEDAEVKDAIAFLESDEFKGLVVNVEHMSEVKTLMDYIHHAGIDIYQIVNLLNDFLKLGHLTPPDFTQRVHKQLTGGVRGLVDDILAVLPKDELNDLYEKKLKSSPEFAKFVDQLKSDNFQQIVNKVYANPTFQKLLKRADEAGIDLELIKNLLKVLWGIDVPPRPSRFHVRRF</sequence>
<dbReference type="Pfam" id="PF06757">
    <property type="entry name" value="Ins_allergen_rp"/>
    <property type="match status" value="1"/>
</dbReference>
<evidence type="ECO:0000313" key="3">
    <source>
        <dbReference type="Proteomes" id="UP000000311"/>
    </source>
</evidence>
<dbReference type="PANTHER" id="PTHR21163">
    <property type="entry name" value="PROTEIN G12"/>
    <property type="match status" value="1"/>
</dbReference>
<proteinExistence type="predicted"/>
<evidence type="ECO:0000313" key="2">
    <source>
        <dbReference type="EMBL" id="EFN71014.1"/>
    </source>
</evidence>
<dbReference type="EMBL" id="GL437123">
    <property type="protein sequence ID" value="EFN71014.1"/>
    <property type="molecule type" value="Genomic_DNA"/>
</dbReference>
<feature type="signal peptide" evidence="1">
    <location>
        <begin position="1"/>
        <end position="16"/>
    </location>
</feature>
<organism evidence="3">
    <name type="scientific">Camponotus floridanus</name>
    <name type="common">Florida carpenter ant</name>
    <dbReference type="NCBI Taxonomy" id="104421"/>
    <lineage>
        <taxon>Eukaryota</taxon>
        <taxon>Metazoa</taxon>
        <taxon>Ecdysozoa</taxon>
        <taxon>Arthropoda</taxon>
        <taxon>Hexapoda</taxon>
        <taxon>Insecta</taxon>
        <taxon>Pterygota</taxon>
        <taxon>Neoptera</taxon>
        <taxon>Endopterygota</taxon>
        <taxon>Hymenoptera</taxon>
        <taxon>Apocrita</taxon>
        <taxon>Aculeata</taxon>
        <taxon>Formicoidea</taxon>
        <taxon>Formicidae</taxon>
        <taxon>Formicinae</taxon>
        <taxon>Camponotus</taxon>
    </lineage>
</organism>
<dbReference type="InterPro" id="IPR010629">
    <property type="entry name" value="Ins_allergen"/>
</dbReference>
<accession>E2A6C9</accession>
<dbReference type="InParanoid" id="E2A6C9"/>
<dbReference type="PANTHER" id="PTHR21163:SF1">
    <property type="entry name" value="PROTEIN G12"/>
    <property type="match status" value="1"/>
</dbReference>